<organism evidence="7 8">
    <name type="scientific">Oricola cellulosilytica</name>
    <dbReference type="NCBI Taxonomy" id="1429082"/>
    <lineage>
        <taxon>Bacteria</taxon>
        <taxon>Pseudomonadati</taxon>
        <taxon>Pseudomonadota</taxon>
        <taxon>Alphaproteobacteria</taxon>
        <taxon>Hyphomicrobiales</taxon>
        <taxon>Ahrensiaceae</taxon>
        <taxon>Oricola</taxon>
    </lineage>
</organism>
<reference evidence="7 8" key="1">
    <citation type="journal article" date="2015" name="Antonie Van Leeuwenhoek">
        <title>Oricola cellulosilytica gen. nov., sp. nov., a cellulose-degrading bacterium of the family Phyllobacteriaceae isolated from surface seashore water, and emended descriptions of Mesorhizobium loti and Phyllobacterium myrsinacearum.</title>
        <authorList>
            <person name="Hameed A."/>
            <person name="Shahina M."/>
            <person name="Lai W.A."/>
            <person name="Lin S.Y."/>
            <person name="Young L.S."/>
            <person name="Liu Y.C."/>
            <person name="Hsu Y.H."/>
            <person name="Young C.C."/>
        </authorList>
    </citation>
    <scope>NUCLEOTIDE SEQUENCE [LARGE SCALE GENOMIC DNA]</scope>
    <source>
        <strain evidence="7 8">KCTC 52183</strain>
    </source>
</reference>
<evidence type="ECO:0000313" key="8">
    <source>
        <dbReference type="Proteomes" id="UP000291301"/>
    </source>
</evidence>
<protein>
    <submittedName>
        <fullName evidence="7">PLP-dependent aminotransferase family protein</fullName>
    </submittedName>
</protein>
<dbReference type="Gene3D" id="3.90.1150.10">
    <property type="entry name" value="Aspartate Aminotransferase, domain 1"/>
    <property type="match status" value="1"/>
</dbReference>
<evidence type="ECO:0000256" key="1">
    <source>
        <dbReference type="ARBA" id="ARBA00005384"/>
    </source>
</evidence>
<comment type="similarity">
    <text evidence="1">In the C-terminal section; belongs to the class-I pyridoxal-phosphate-dependent aminotransferase family.</text>
</comment>
<dbReference type="RefSeq" id="WP_131568666.1">
    <property type="nucleotide sequence ID" value="NZ_JAINFK010000009.1"/>
</dbReference>
<dbReference type="InterPro" id="IPR036390">
    <property type="entry name" value="WH_DNA-bd_sf"/>
</dbReference>
<evidence type="ECO:0000256" key="2">
    <source>
        <dbReference type="ARBA" id="ARBA00022898"/>
    </source>
</evidence>
<evidence type="ECO:0000256" key="4">
    <source>
        <dbReference type="ARBA" id="ARBA00023125"/>
    </source>
</evidence>
<keyword evidence="7" id="KW-0808">Transferase</keyword>
<comment type="caution">
    <text evidence="7">The sequence shown here is derived from an EMBL/GenBank/DDBJ whole genome shotgun (WGS) entry which is preliminary data.</text>
</comment>
<dbReference type="AlphaFoldDB" id="A0A4R0PDN8"/>
<dbReference type="CDD" id="cd07377">
    <property type="entry name" value="WHTH_GntR"/>
    <property type="match status" value="1"/>
</dbReference>
<dbReference type="InterPro" id="IPR015424">
    <property type="entry name" value="PyrdxlP-dep_Trfase"/>
</dbReference>
<evidence type="ECO:0000256" key="3">
    <source>
        <dbReference type="ARBA" id="ARBA00023015"/>
    </source>
</evidence>
<evidence type="ECO:0000259" key="6">
    <source>
        <dbReference type="PROSITE" id="PS50949"/>
    </source>
</evidence>
<dbReference type="PROSITE" id="PS50949">
    <property type="entry name" value="HTH_GNTR"/>
    <property type="match status" value="1"/>
</dbReference>
<sequence length="476" mass="51132">MTNWLPDLKNGDGPLYLRLAGRIEDAIETGTLPSGSKLPPQRNLAFDLGVTVGTVSRAYSIVRERGLVSGEVGRGTYVSERDSGDIRHSTTKYLPAMPGSERPATPQAAIPMTSTAAADVGQGRLITEMFSAASVDTGYAGIDYIRSVPPSWQTAGSVWLAHGGWTPDPSLVVPVLGVHAGIMAVVSAVSAIGDRIAFEELCYPATPRAVAMTGRRIARLKSTPDGIDPENFEHVCAQQHPKAVVLVATLNNPTLGTIPDENRRRIIEISRRYNVWIIEDNIFGGLKNDSPTPLASLAPERTFTLDGLSKSVSAGLRSGWVSCPPGYVTRVVNAHRLLTGGGPFLLKETSTRLVLSREAHKIRDNVRRVIATRAKLATETLSNAHPEAGVRSDPDCPFVWLTVPEPWLPGTFCKAAQEAGVIVEGADEYKVASLDYPCPNVRVSLTGPLTDIKFERGLSVLADLLSSPALNFDSIE</sequence>
<evidence type="ECO:0000256" key="5">
    <source>
        <dbReference type="ARBA" id="ARBA00023163"/>
    </source>
</evidence>
<dbReference type="InterPro" id="IPR004839">
    <property type="entry name" value="Aminotransferase_I/II_large"/>
</dbReference>
<dbReference type="Gene3D" id="3.40.640.10">
    <property type="entry name" value="Type I PLP-dependent aspartate aminotransferase-like (Major domain)"/>
    <property type="match status" value="1"/>
</dbReference>
<dbReference type="Pfam" id="PF00392">
    <property type="entry name" value="GntR"/>
    <property type="match status" value="1"/>
</dbReference>
<dbReference type="InterPro" id="IPR015421">
    <property type="entry name" value="PyrdxlP-dep_Trfase_major"/>
</dbReference>
<dbReference type="PANTHER" id="PTHR46577">
    <property type="entry name" value="HTH-TYPE TRANSCRIPTIONAL REGULATORY PROTEIN GABR"/>
    <property type="match status" value="1"/>
</dbReference>
<accession>A0A4R0PDN8</accession>
<dbReference type="Gene3D" id="1.10.10.10">
    <property type="entry name" value="Winged helix-like DNA-binding domain superfamily/Winged helix DNA-binding domain"/>
    <property type="match status" value="1"/>
</dbReference>
<name>A0A4R0PDN8_9HYPH</name>
<keyword evidence="3" id="KW-0805">Transcription regulation</keyword>
<keyword evidence="4" id="KW-0238">DNA-binding</keyword>
<dbReference type="InterPro" id="IPR015422">
    <property type="entry name" value="PyrdxlP-dep_Trfase_small"/>
</dbReference>
<keyword evidence="7" id="KW-0032">Aminotransferase</keyword>
<evidence type="ECO:0000313" key="7">
    <source>
        <dbReference type="EMBL" id="TCD14538.1"/>
    </source>
</evidence>
<gene>
    <name evidence="7" type="ORF">E0D97_10815</name>
</gene>
<dbReference type="InterPro" id="IPR000524">
    <property type="entry name" value="Tscrpt_reg_HTH_GntR"/>
</dbReference>
<dbReference type="Pfam" id="PF00155">
    <property type="entry name" value="Aminotran_1_2"/>
    <property type="match status" value="1"/>
</dbReference>
<dbReference type="SUPFAM" id="SSF53383">
    <property type="entry name" value="PLP-dependent transferases"/>
    <property type="match status" value="1"/>
</dbReference>
<dbReference type="SUPFAM" id="SSF46785">
    <property type="entry name" value="Winged helix' DNA-binding domain"/>
    <property type="match status" value="1"/>
</dbReference>
<dbReference type="OrthoDB" id="9804020at2"/>
<dbReference type="SMART" id="SM00345">
    <property type="entry name" value="HTH_GNTR"/>
    <property type="match status" value="1"/>
</dbReference>
<dbReference type="InterPro" id="IPR036388">
    <property type="entry name" value="WH-like_DNA-bd_sf"/>
</dbReference>
<dbReference type="InterPro" id="IPR051446">
    <property type="entry name" value="HTH_trans_reg/aminotransferase"/>
</dbReference>
<feature type="domain" description="HTH gntR-type" evidence="6">
    <location>
        <begin position="13"/>
        <end position="81"/>
    </location>
</feature>
<keyword evidence="2" id="KW-0663">Pyridoxal phosphate</keyword>
<dbReference type="CDD" id="cd00609">
    <property type="entry name" value="AAT_like"/>
    <property type="match status" value="1"/>
</dbReference>
<dbReference type="GO" id="GO:0003677">
    <property type="term" value="F:DNA binding"/>
    <property type="evidence" value="ECO:0007669"/>
    <property type="project" value="UniProtKB-KW"/>
</dbReference>
<dbReference type="Proteomes" id="UP000291301">
    <property type="component" value="Unassembled WGS sequence"/>
</dbReference>
<keyword evidence="5" id="KW-0804">Transcription</keyword>
<dbReference type="EMBL" id="SJST01000003">
    <property type="protein sequence ID" value="TCD14538.1"/>
    <property type="molecule type" value="Genomic_DNA"/>
</dbReference>
<proteinExistence type="inferred from homology"/>
<dbReference type="PANTHER" id="PTHR46577:SF1">
    <property type="entry name" value="HTH-TYPE TRANSCRIPTIONAL REGULATORY PROTEIN GABR"/>
    <property type="match status" value="1"/>
</dbReference>
<dbReference type="GO" id="GO:0030170">
    <property type="term" value="F:pyridoxal phosphate binding"/>
    <property type="evidence" value="ECO:0007669"/>
    <property type="project" value="InterPro"/>
</dbReference>
<dbReference type="GO" id="GO:0003700">
    <property type="term" value="F:DNA-binding transcription factor activity"/>
    <property type="evidence" value="ECO:0007669"/>
    <property type="project" value="InterPro"/>
</dbReference>
<keyword evidence="8" id="KW-1185">Reference proteome</keyword>
<dbReference type="GO" id="GO:0008483">
    <property type="term" value="F:transaminase activity"/>
    <property type="evidence" value="ECO:0007669"/>
    <property type="project" value="UniProtKB-KW"/>
</dbReference>